<proteinExistence type="predicted"/>
<name>A0A0A9CZB8_ARUDO</name>
<accession>A0A0A9CZB8</accession>
<sequence length="62" mass="7153">MNFTQKITQVIGCSFHASNWITRPELSKAQINFRQNNLTIPTINDSLDLMDFISSLPQLVWD</sequence>
<dbReference type="EMBL" id="GBRH01221048">
    <property type="protein sequence ID" value="JAD76847.1"/>
    <property type="molecule type" value="Transcribed_RNA"/>
</dbReference>
<organism evidence="1">
    <name type="scientific">Arundo donax</name>
    <name type="common">Giant reed</name>
    <name type="synonym">Donax arundinaceus</name>
    <dbReference type="NCBI Taxonomy" id="35708"/>
    <lineage>
        <taxon>Eukaryota</taxon>
        <taxon>Viridiplantae</taxon>
        <taxon>Streptophyta</taxon>
        <taxon>Embryophyta</taxon>
        <taxon>Tracheophyta</taxon>
        <taxon>Spermatophyta</taxon>
        <taxon>Magnoliopsida</taxon>
        <taxon>Liliopsida</taxon>
        <taxon>Poales</taxon>
        <taxon>Poaceae</taxon>
        <taxon>PACMAD clade</taxon>
        <taxon>Arundinoideae</taxon>
        <taxon>Arundineae</taxon>
        <taxon>Arundo</taxon>
    </lineage>
</organism>
<dbReference type="AlphaFoldDB" id="A0A0A9CZB8"/>
<reference evidence="1" key="1">
    <citation type="submission" date="2014-09" db="EMBL/GenBank/DDBJ databases">
        <authorList>
            <person name="Magalhaes I.L.F."/>
            <person name="Oliveira U."/>
            <person name="Santos F.R."/>
            <person name="Vidigal T.H.D.A."/>
            <person name="Brescovit A.D."/>
            <person name="Santos A.J."/>
        </authorList>
    </citation>
    <scope>NUCLEOTIDE SEQUENCE</scope>
    <source>
        <tissue evidence="1">Shoot tissue taken approximately 20 cm above the soil surface</tissue>
    </source>
</reference>
<protein>
    <submittedName>
        <fullName evidence="1">Uncharacterized protein</fullName>
    </submittedName>
</protein>
<reference evidence="1" key="2">
    <citation type="journal article" date="2015" name="Data Brief">
        <title>Shoot transcriptome of the giant reed, Arundo donax.</title>
        <authorList>
            <person name="Barrero R.A."/>
            <person name="Guerrero F.D."/>
            <person name="Moolhuijzen P."/>
            <person name="Goolsby J.A."/>
            <person name="Tidwell J."/>
            <person name="Bellgard S.E."/>
            <person name="Bellgard M.I."/>
        </authorList>
    </citation>
    <scope>NUCLEOTIDE SEQUENCE</scope>
    <source>
        <tissue evidence="1">Shoot tissue taken approximately 20 cm above the soil surface</tissue>
    </source>
</reference>
<evidence type="ECO:0000313" key="1">
    <source>
        <dbReference type="EMBL" id="JAD76847.1"/>
    </source>
</evidence>